<dbReference type="GO" id="GO:0005737">
    <property type="term" value="C:cytoplasm"/>
    <property type="evidence" value="ECO:0007669"/>
    <property type="project" value="UniProtKB-SubCell"/>
</dbReference>
<keyword evidence="6 9" id="KW-0143">Chaperone</keyword>
<evidence type="ECO:0000313" key="13">
    <source>
        <dbReference type="EMBL" id="TGK96996.1"/>
    </source>
</evidence>
<evidence type="ECO:0000259" key="11">
    <source>
        <dbReference type="Pfam" id="PF05697"/>
    </source>
</evidence>
<protein>
    <recommendedName>
        <fullName evidence="4 9">Trigger factor</fullName>
        <shortName evidence="9">TF</shortName>
        <ecNumber evidence="3 9">5.2.1.8</ecNumber>
    </recommendedName>
    <alternativeName>
        <fullName evidence="8 9">PPIase</fullName>
    </alternativeName>
</protein>
<evidence type="ECO:0000259" key="10">
    <source>
        <dbReference type="Pfam" id="PF00254"/>
    </source>
</evidence>
<organism evidence="13 14">
    <name type="scientific">Leptospira brenneri</name>
    <dbReference type="NCBI Taxonomy" id="2023182"/>
    <lineage>
        <taxon>Bacteria</taxon>
        <taxon>Pseudomonadati</taxon>
        <taxon>Spirochaetota</taxon>
        <taxon>Spirochaetia</taxon>
        <taxon>Leptospirales</taxon>
        <taxon>Leptospiraceae</taxon>
        <taxon>Leptospira</taxon>
    </lineage>
</organism>
<dbReference type="Pfam" id="PF00254">
    <property type="entry name" value="FKBP_C"/>
    <property type="match status" value="1"/>
</dbReference>
<dbReference type="Gene3D" id="3.30.70.1050">
    <property type="entry name" value="Trigger factor ribosome-binding domain"/>
    <property type="match status" value="1"/>
</dbReference>
<dbReference type="EC" id="5.2.1.8" evidence="3 9"/>
<name>A0A2M9Y024_9LEPT</name>
<comment type="catalytic activity">
    <reaction evidence="1 9">
        <text>[protein]-peptidylproline (omega=180) = [protein]-peptidylproline (omega=0)</text>
        <dbReference type="Rhea" id="RHEA:16237"/>
        <dbReference type="Rhea" id="RHEA-COMP:10747"/>
        <dbReference type="Rhea" id="RHEA-COMP:10748"/>
        <dbReference type="ChEBI" id="CHEBI:83833"/>
        <dbReference type="ChEBI" id="CHEBI:83834"/>
        <dbReference type="EC" id="5.2.1.8"/>
    </reaction>
</comment>
<dbReference type="SUPFAM" id="SSF109998">
    <property type="entry name" value="Triger factor/SurA peptide-binding domain-like"/>
    <property type="match status" value="1"/>
</dbReference>
<evidence type="ECO:0000256" key="5">
    <source>
        <dbReference type="ARBA" id="ARBA00023110"/>
    </source>
</evidence>
<dbReference type="OrthoDB" id="9767721at2"/>
<evidence type="ECO:0000256" key="9">
    <source>
        <dbReference type="HAMAP-Rule" id="MF_00303"/>
    </source>
</evidence>
<evidence type="ECO:0000256" key="2">
    <source>
        <dbReference type="ARBA" id="ARBA00005464"/>
    </source>
</evidence>
<evidence type="ECO:0000256" key="8">
    <source>
        <dbReference type="ARBA" id="ARBA00029986"/>
    </source>
</evidence>
<dbReference type="EMBL" id="RQFP01000001">
    <property type="protein sequence ID" value="TGK96996.1"/>
    <property type="molecule type" value="Genomic_DNA"/>
</dbReference>
<dbReference type="InterPro" id="IPR027304">
    <property type="entry name" value="Trigger_fact/SurA_dom_sf"/>
</dbReference>
<dbReference type="HAMAP" id="MF_00303">
    <property type="entry name" value="Trigger_factor_Tig"/>
    <property type="match status" value="1"/>
</dbReference>
<evidence type="ECO:0000259" key="12">
    <source>
        <dbReference type="Pfam" id="PF05698"/>
    </source>
</evidence>
<dbReference type="AlphaFoldDB" id="A0A2M9Y024"/>
<comment type="caution">
    <text evidence="13">The sequence shown here is derived from an EMBL/GenBank/DDBJ whole genome shotgun (WGS) entry which is preliminary data.</text>
</comment>
<dbReference type="NCBIfam" id="TIGR00115">
    <property type="entry name" value="tig"/>
    <property type="match status" value="1"/>
</dbReference>
<dbReference type="InterPro" id="IPR008880">
    <property type="entry name" value="Trigger_fac_C"/>
</dbReference>
<dbReference type="GO" id="GO:0015031">
    <property type="term" value="P:protein transport"/>
    <property type="evidence" value="ECO:0007669"/>
    <property type="project" value="UniProtKB-UniRule"/>
</dbReference>
<dbReference type="GO" id="GO:0044183">
    <property type="term" value="F:protein folding chaperone"/>
    <property type="evidence" value="ECO:0007669"/>
    <property type="project" value="TreeGrafter"/>
</dbReference>
<keyword evidence="9" id="KW-0963">Cytoplasm</keyword>
<dbReference type="InterPro" id="IPR046357">
    <property type="entry name" value="PPIase_dom_sf"/>
</dbReference>
<dbReference type="InterPro" id="IPR037041">
    <property type="entry name" value="Trigger_fac_C_sf"/>
</dbReference>
<dbReference type="PANTHER" id="PTHR30560">
    <property type="entry name" value="TRIGGER FACTOR CHAPERONE AND PEPTIDYL-PROLYL CIS/TRANS ISOMERASE"/>
    <property type="match status" value="1"/>
</dbReference>
<reference evidence="13" key="1">
    <citation type="journal article" date="2019" name="PLoS Negl. Trop. Dis.">
        <title>Revisiting the worldwide diversity of Leptospira species in the environment.</title>
        <authorList>
            <person name="Vincent A.T."/>
            <person name="Schiettekatte O."/>
            <person name="Bourhy P."/>
            <person name="Veyrier F.J."/>
            <person name="Picardeau M."/>
        </authorList>
    </citation>
    <scope>NUCLEOTIDE SEQUENCE [LARGE SCALE GENOMIC DNA]</scope>
    <source>
        <strain evidence="13">201800277</strain>
    </source>
</reference>
<dbReference type="Pfam" id="PF05698">
    <property type="entry name" value="Trigger_C"/>
    <property type="match status" value="1"/>
</dbReference>
<feature type="domain" description="Trigger factor ribosome-binding bacterial" evidence="11">
    <location>
        <begin position="1"/>
        <end position="143"/>
    </location>
</feature>
<dbReference type="Gene3D" id="1.10.3120.10">
    <property type="entry name" value="Trigger factor, C-terminal domain"/>
    <property type="match status" value="1"/>
</dbReference>
<comment type="similarity">
    <text evidence="2 9">Belongs to the FKBP-type PPIase family. Tig subfamily.</text>
</comment>
<gene>
    <name evidence="9 13" type="primary">tig</name>
    <name evidence="13" type="ORF">EHQ30_10515</name>
</gene>
<keyword evidence="9" id="KW-0131">Cell cycle</keyword>
<comment type="subcellular location">
    <subcellularLocation>
        <location evidence="9">Cytoplasm</location>
    </subcellularLocation>
    <text evidence="9">About half TF is bound to the ribosome near the polypeptide exit tunnel while the other half is free in the cytoplasm.</text>
</comment>
<accession>A0A2M9Y024</accession>
<dbReference type="GO" id="GO:0003755">
    <property type="term" value="F:peptidyl-prolyl cis-trans isomerase activity"/>
    <property type="evidence" value="ECO:0007669"/>
    <property type="project" value="UniProtKB-UniRule"/>
</dbReference>
<dbReference type="Gene3D" id="3.10.50.40">
    <property type="match status" value="1"/>
</dbReference>
<comment type="function">
    <text evidence="9">Involved in protein export. Acts as a chaperone by maintaining the newly synthesized protein in an open conformation. Functions as a peptidyl-prolyl cis-trans isomerase.</text>
</comment>
<dbReference type="SUPFAM" id="SSF102735">
    <property type="entry name" value="Trigger factor ribosome-binding domain"/>
    <property type="match status" value="1"/>
</dbReference>
<dbReference type="InterPro" id="IPR005215">
    <property type="entry name" value="Trig_fac"/>
</dbReference>
<dbReference type="PIRSF" id="PIRSF003095">
    <property type="entry name" value="Trigger_factor"/>
    <property type="match status" value="1"/>
</dbReference>
<sequence length="448" mass="50933">MEFTAKKNNNATCDLSIQFTAEEVRTAYSKAYKNASEKVKIPGFRPGKAPLDMVEKVLGDSVMDDAANIMLNQAMADLFDKLEHKPIRLPQFQMETFDKNTGAKAKATYDTKPEVTLPKLKKIKIQPKEIKISDADIQKELEGIQKNMARNSLKEEGEAVESSDLLEINYKFKETDKEYPEQGQVGKFQMGAPQNPPGFETNLLGMKLNETKEFSFTYPDSYPQSPESAGKTIIYTVTVSAVYKVTYPEINDDFASEVDGSANLQELKEKTKKQLIEIFGNALTKRATDDAYNEIIKESKFIIPESLIYEETETVFQNFMREFGLPVTSLADYAKRLNKEEKEVRESFSKAAEKRIQTYILKQKIAEDHKIQISDEEVEAGYEKEAGQQGIPAESLKKEVQKQKAESFYRDKFLFDKIDEFVYAEVEKKSPKAISTEEAEKILSGKEE</sequence>
<keyword evidence="14" id="KW-1185">Reference proteome</keyword>
<evidence type="ECO:0000313" key="14">
    <source>
        <dbReference type="Proteomes" id="UP000297891"/>
    </source>
</evidence>
<comment type="domain">
    <text evidence="9">Consists of 3 domains; the N-terminus binds the ribosome, the middle domain has PPIase activity, while the C-terminus has intrinsic chaperone activity on its own.</text>
</comment>
<evidence type="ECO:0000256" key="3">
    <source>
        <dbReference type="ARBA" id="ARBA00013194"/>
    </source>
</evidence>
<dbReference type="InterPro" id="IPR036611">
    <property type="entry name" value="Trigger_fac_ribosome-bd_sf"/>
</dbReference>
<dbReference type="GO" id="GO:0051083">
    <property type="term" value="P:'de novo' cotranslational protein folding"/>
    <property type="evidence" value="ECO:0007669"/>
    <property type="project" value="TreeGrafter"/>
</dbReference>
<evidence type="ECO:0000256" key="1">
    <source>
        <dbReference type="ARBA" id="ARBA00000971"/>
    </source>
</evidence>
<keyword evidence="7 9" id="KW-0413">Isomerase</keyword>
<dbReference type="Proteomes" id="UP000297891">
    <property type="component" value="Unassembled WGS sequence"/>
</dbReference>
<dbReference type="Pfam" id="PF05697">
    <property type="entry name" value="Trigger_N"/>
    <property type="match status" value="1"/>
</dbReference>
<proteinExistence type="inferred from homology"/>
<dbReference type="GO" id="GO:0051301">
    <property type="term" value="P:cell division"/>
    <property type="evidence" value="ECO:0007669"/>
    <property type="project" value="UniProtKB-KW"/>
</dbReference>
<feature type="domain" description="PPIase FKBP-type" evidence="10">
    <location>
        <begin position="159"/>
        <end position="239"/>
    </location>
</feature>
<dbReference type="RefSeq" id="WP_100791426.1">
    <property type="nucleotide sequence ID" value="NZ_NPDQ01000006.1"/>
</dbReference>
<dbReference type="SUPFAM" id="SSF54534">
    <property type="entry name" value="FKBP-like"/>
    <property type="match status" value="1"/>
</dbReference>
<dbReference type="GO" id="GO:0043022">
    <property type="term" value="F:ribosome binding"/>
    <property type="evidence" value="ECO:0007669"/>
    <property type="project" value="TreeGrafter"/>
</dbReference>
<keyword evidence="9" id="KW-0132">Cell division</keyword>
<dbReference type="InterPro" id="IPR008881">
    <property type="entry name" value="Trigger_fac_ribosome-bd_bac"/>
</dbReference>
<dbReference type="PANTHER" id="PTHR30560:SF3">
    <property type="entry name" value="TRIGGER FACTOR-LIKE PROTEIN TIG, CHLOROPLASTIC"/>
    <property type="match status" value="1"/>
</dbReference>
<dbReference type="InterPro" id="IPR001179">
    <property type="entry name" value="PPIase_FKBP_dom"/>
</dbReference>
<dbReference type="GO" id="GO:0043335">
    <property type="term" value="P:protein unfolding"/>
    <property type="evidence" value="ECO:0007669"/>
    <property type="project" value="TreeGrafter"/>
</dbReference>
<evidence type="ECO:0000256" key="4">
    <source>
        <dbReference type="ARBA" id="ARBA00016902"/>
    </source>
</evidence>
<evidence type="ECO:0000256" key="6">
    <source>
        <dbReference type="ARBA" id="ARBA00023186"/>
    </source>
</evidence>
<evidence type="ECO:0000256" key="7">
    <source>
        <dbReference type="ARBA" id="ARBA00023235"/>
    </source>
</evidence>
<feature type="domain" description="Trigger factor C-terminal" evidence="12">
    <location>
        <begin position="264"/>
        <end position="417"/>
    </location>
</feature>
<keyword evidence="5 9" id="KW-0697">Rotamase</keyword>